<feature type="compositionally biased region" description="Acidic residues" evidence="2">
    <location>
        <begin position="2373"/>
        <end position="2388"/>
    </location>
</feature>
<feature type="compositionally biased region" description="Polar residues" evidence="2">
    <location>
        <begin position="3615"/>
        <end position="3625"/>
    </location>
</feature>
<feature type="region of interest" description="Disordered" evidence="2">
    <location>
        <begin position="2884"/>
        <end position="2905"/>
    </location>
</feature>
<feature type="region of interest" description="Disordered" evidence="2">
    <location>
        <begin position="3296"/>
        <end position="3315"/>
    </location>
</feature>
<name>A0AAD9IUY3_9ANNE</name>
<accession>A0AAD9IUY3</accession>
<protein>
    <submittedName>
        <fullName evidence="3">Uncharacterized protein</fullName>
    </submittedName>
</protein>
<evidence type="ECO:0000313" key="4">
    <source>
        <dbReference type="Proteomes" id="UP001208570"/>
    </source>
</evidence>
<feature type="compositionally biased region" description="Acidic residues" evidence="2">
    <location>
        <begin position="1389"/>
        <end position="1398"/>
    </location>
</feature>
<feature type="compositionally biased region" description="Basic and acidic residues" evidence="2">
    <location>
        <begin position="2339"/>
        <end position="2352"/>
    </location>
</feature>
<comment type="caution">
    <text evidence="3">The sequence shown here is derived from an EMBL/GenBank/DDBJ whole genome shotgun (WGS) entry which is preliminary data.</text>
</comment>
<feature type="region of interest" description="Disordered" evidence="2">
    <location>
        <begin position="1097"/>
        <end position="1137"/>
    </location>
</feature>
<dbReference type="Proteomes" id="UP001208570">
    <property type="component" value="Unassembled WGS sequence"/>
</dbReference>
<feature type="region of interest" description="Disordered" evidence="2">
    <location>
        <begin position="4126"/>
        <end position="4146"/>
    </location>
</feature>
<evidence type="ECO:0000313" key="3">
    <source>
        <dbReference type="EMBL" id="KAK2140570.1"/>
    </source>
</evidence>
<feature type="compositionally biased region" description="Polar residues" evidence="2">
    <location>
        <begin position="4135"/>
        <end position="4146"/>
    </location>
</feature>
<feature type="region of interest" description="Disordered" evidence="2">
    <location>
        <begin position="651"/>
        <end position="685"/>
    </location>
</feature>
<evidence type="ECO:0000256" key="1">
    <source>
        <dbReference type="SAM" id="Coils"/>
    </source>
</evidence>
<feature type="compositionally biased region" description="Polar residues" evidence="2">
    <location>
        <begin position="1118"/>
        <end position="1128"/>
    </location>
</feature>
<feature type="region of interest" description="Disordered" evidence="2">
    <location>
        <begin position="2626"/>
        <end position="2645"/>
    </location>
</feature>
<feature type="region of interest" description="Disordered" evidence="2">
    <location>
        <begin position="1285"/>
        <end position="1353"/>
    </location>
</feature>
<sequence>MCQKGELTSTEKSVSMVMGETERTKLIEPILSPVMVQTQETNIEQKVLQMMVQTQEPTATVQTASQVIDQTQKTTLKEHMTGQTQWLNLVEQDEAQVMAQTQELTVMKQMSSPMMAPTQERTLLEHKTSDLMDQTQQLTATEQTASPVMEQIEQATVDEQTSSLRMDEKHQPNLVEQTSSLIIDQHQPTSVYTSSSEVHHVLSEVDYDEAVGQSLSEDSTQQNLLSDAFTATSHNMTFDDQDRVIQPVVVSGSLSVMSPDRVQHHTISDEIDFCVSVDIARHTEGDSRDFADVSQHFADQRLSHDVATDADKSIGHPVAADPNKGITAEDTICSIQGHTIQPDVSDDPYTDTGHSLLDDKQLTVDQLGVQDSLVRVEISEIPNVEETVMTQSEMVQQLTTNVSSQRQTDPDDLSSQFVVITDAASTDTSHHLDWSLVSSSSGDNVHLSAGSDLILATTDGIQTITGIDSQSDIVKGSPDQKVLMIGISLSRDDTLIGQSTKIDSDNVEMQIPSDSVFMNVYEDKEEEQISTAVMRRTGSYEAAVMRRTGSYEAAVIDNDSQIDQLMATSDQNVETVNGVMHYDDDDDDVFERYDSQIQKAAGEMFENELGTMSNPNLDNVHTTDIDSERPNQVVRSDISVIKQCTGHDISKEKLDHGSTEVGQGSHPVTSSDVNNHDIPEGTNQAKDPMINRELIHTSVVERPVRIDSHSAECLQRLMESQSGVTNLSVKLHSVQMSCAQDKDNNLAAVKTNTRTDSGESDEEDIDNLMDIKGLNRREKPASDFGTMPKKSDQLVAGITEAEYIERESYMFSSTQNRRAESLAEPYQSVRLSSEHPLDNRRLIGDHQEQLCDDNDDKHLLTSDNDDYNRSLSLETVQSSGLLTTTYDGSPLVEEDAIRDDINVRDNQPEYKLSKQSSIVCETTDYSRLLFDEARYSSSGDASLTCQNSGLLDNRDIEVSQNVTATTESLTKDISDHHSSGDRIVINVKAVIGSDDGANVGLTEDGLESEDEQRRSVCDDNISVHFISESMDADFEISTDASQQTSATCAAQIDDRSGLEDPGDSISDDADINQLDSVDQEKMNVLKRLHDEEADNAGASAADNEMNPQAAKHSKLDSTESAIESQDQSLDGAAASHGYDGSPVDTFLIPSNDVNVNNSYASLDEGYVTMLHNSLVSPERQDISISQSSVHSNLSQLREQDESASFSDDGSSVDPVHIVMATAVSPREAAGVSTERISTELRGNNKNWKENYVNEGQCGDAGGNHGDGERVNDEDIVDEYPGLVAMASTTPDTGDPDDPDDRMIADLSETDTNKDNNYDEEDKSADVNIGESRNPDTAASVEKEHSKDLEQISMSEDVPELYEQQEQPRDTASNVHGELIISPLSLQTEPDFEMGDDSSDSTNSDLDLGEYRLVHFKSPEPTGRKLDERRSLLVADLSPSDFIEMSNVVELATAASVSENGFVMILGSEERLSGIRNQNKMESCMTGPRTSTPDIVNMEDVKSEETFQDASYETEDDTIVIETSSLMTRTDDEEDTITDEIIVTDHIEHDIQNEHDVGHISPGSSVDPIICITPDGLDNDQERLEVRQTLFVDTHHSIHPSSGAVSDSGLDTDWTPTDTEVVFSPVTRTKNTPEKVVTKQGTPEIKNSKELTDKINSGDQSRLSSPSVDVMAQSRDVNSQMITAQGASLRTEKGEGLETHLVRENDSLIYKISPGGDGAAKSEVQSRLASGTDSSDKQNDLTIEVFNQDPDKSEMALELMSPTEKKVRFVDTQTFVMDIKPQDVTDQTEDEHQDDHEIIFGSQSTVGYSDRRNGVRIAEDYQVFGIQPGGTTKLSYIPGPVQVLRDEPSCPLQSHLQHQSINIEIKPRGRTRSLEDLEYLAGEFLPLEGRSAANVMIGQTTSSTRPYQGVTIDADPEVKDADGHRISETSQISQHEMASEDGMILQTISEDTPITYDIETHEHQTTNTKTETSGYQNTRNQVMSGTSSTDGDRNSLLDQEPDISQSANRETDDVINWPTSGDNKCQQEDGSVTKTCDKFDTNLKKQSVNTKLTGAVETQLSGAVDTQLSGATVGTQLSGAVDTQLSDAVDAELSGAIDTHLTDVVGTQVSDVVETQLSGAVDAQLSGAVDTQLSSAVGTQLSGAVDSQLSGAMDTHLSDAVGTQVSGAVETQLSDAMDSQLSDAVDSQLSDVVDTQKSGAVDTQLSGSVETQLSGVVDTQLSGAVNTQLGGAVGTQLGGAVESQLSGAVNIQLSGGMDSQLSGAVDTQLSGAVETQLGDTAEGKTPTLNQTEVEMFVLNETSEINKTLENALFEEKQSKINIETGISERGETDISNSHQTSEDHHPRHDDKDTVTGSMLDDVSHLHESPISDDYNNEDDLSEGEVEDGLDVSMDSAASTDDGLDSAQRMRDIMEQERKAIMGMVSSTDELDEMNISSNSSSIDENEWRDRALAKVWTEKPKMTASEAFKLAELAHRGKEELDNDKEEWMMRAARAVQAHRVHHLQRQLSPGEIIIPEGLLSELEPLSNSCEAFAQIADQVDQLPELISHDVHNIRERFLRRPVELQRSLSTSELDYVEIWERHQNISCQSSSDTNVLSLEYGDRVPSMDSFIYVFLSRARSLDHMTFQDDDDQQERKGGISRPKSVPLCHRENERMEADQFDLPVREISASLEYLPLPKLTTKQKSSSLGYSGENAHLIDIPPDRIFGGAPDEHAIARESLANSPGYRSRLREVQTQTDDIPPNQQSTQNMGKCVSFGDVMILTDFSFDSEVKSSGSEPTIGGNRSHSRSRIRSPRIYGVEMAIQTSFEDVGTNVVSVRSEAETQTSIIANPDTVDTSVLIQQALTTVRQSVESQTPDPHSSDIAVETVTTERCDITALSQASGITDSSSISSDVTSVSSSPESMDTTLLNSIRKAKEILEAAARCRGSGHRSRRIRYHSDDSSSTSEERMTKRRRYHSGEKYHRDQCTFISSDAFTQTGDSLTNLYRGSSEPNLTSVTTNRPSPSDIIPVVSVEEKPVRCLERWSSEYSVFSNNTMENTKSQSEMNLRMRAENGTVSDFLNRSIETQTYPERRIIETQTPEGGLFEIQTVVHSPQESVTRPIMVDTAVGASPPQCSPILLSPFYDVEGLTFTQAPSYNLSPANENNLAISIQTEGHQLDIDEDPCFEIDERLVNISNIITDGLDERRVSLHHPDLQRLKEEHEKFMETLRKAKESRDKSLEKRKQLKVSRVRAVCDVSEIHIENKQNLQDLVHDDDMEPVRVLSKQNELTGDKEKQTETKEALFLEQSSIILSETMTERQDETSLGSISPESSISMEDDSLVDTIKDINDVLSSPVNISQVSNEEMVISRSTITTSTHKDEDELVSAGTLEEDEDFDVITNTEERCAGTGTGDDVHEDYSTQTSQEIPTDVVHQQNIVGANVSDVARIEPAGDECSLVVTVSEDRDTASESSGHTTGSEVTVIEATLEESGLHPEIFLDDEHPGSELEEGGAVIKGDNVMVSSEVPIFLEQTLSKVTDLSGTDENAFEPGPDNVSTVSVRASGSVSIAPDSESVTDAASLLIEDVSVISDSRPQDVTVSTSPQFITECSISPVISRDMQQMFSPSQDTEVILGRSSASPSTVSSKQTHEGPSSKAAATQYDDKICSLSEDNNQTHITTTHYKSTINDGIQTRTRQLVPVSEDHFSQRTTNQDSDIQVIVEKYQKIKDLIEKGAINEIEGIPVATSPNTEMMTSTPNLRGAPDVQIHVSVATHLPGDTMERSQSAPPTPARASISTSTMADSLLSPTSTMIDEAVETESVNTEYDDELERLRKERERIMNMLAKDQMPSKLQVELAEAQLNYLIGQTDTLLTALDEPLWDTSSIMALSAPEEQLSEISKRYLAGYRETLQRSRLEIENRIFQLEKEQQDKYRSRQRSRQYVRMKRNIEKEAFLMERQREQVRYQTVINLPFSKSVSPSRSHILLRTTSPESQSMPPSVPLKADFLKPKQRVSYLAEKRRHLVQSTQTADLERSRSMSPAFSVGSSSSAISSRSYSTGMTHPYSYLSSIPGQQQVEETPHSSNIDDILKRYDNKRRSEDFLCPTPESFDVASITSSLDEESYQLLVDYQSARGRTKAEIEMAKEYLNRRPASKRMSRSPSSIHNVSPGFMTSASQFESLMDSDLEREIDREIEELKVRYSKLSAEVRGDRPEMTPSIYPRNTSIRQVAITSTPQMSSLYDPHQSSFSERDLLLMTGRHLPYNHGIHDSLQRYDVGTPLTNTTGYTSVFKKTRPVNATDIKAQILRERKFAISHNKHNV</sequence>
<feature type="compositionally biased region" description="Basic and acidic residues" evidence="2">
    <location>
        <begin position="2937"/>
        <end position="2950"/>
    </location>
</feature>
<feature type="compositionally biased region" description="Polar residues" evidence="2">
    <location>
        <begin position="2016"/>
        <end position="2029"/>
    </location>
</feature>
<feature type="compositionally biased region" description="Polar residues" evidence="2">
    <location>
        <begin position="1964"/>
        <end position="1988"/>
    </location>
</feature>
<organism evidence="3 4">
    <name type="scientific">Paralvinella palmiformis</name>
    <dbReference type="NCBI Taxonomy" id="53620"/>
    <lineage>
        <taxon>Eukaryota</taxon>
        <taxon>Metazoa</taxon>
        <taxon>Spiralia</taxon>
        <taxon>Lophotrochozoa</taxon>
        <taxon>Annelida</taxon>
        <taxon>Polychaeta</taxon>
        <taxon>Sedentaria</taxon>
        <taxon>Canalipalpata</taxon>
        <taxon>Terebellida</taxon>
        <taxon>Terebelliformia</taxon>
        <taxon>Alvinellidae</taxon>
        <taxon>Paralvinella</taxon>
    </lineage>
</organism>
<feature type="region of interest" description="Disordered" evidence="2">
    <location>
        <begin position="3604"/>
        <end position="3637"/>
    </location>
</feature>
<feature type="compositionally biased region" description="Polar residues" evidence="2">
    <location>
        <begin position="1722"/>
        <end position="1732"/>
    </location>
</feature>
<keyword evidence="1" id="KW-0175">Coiled coil</keyword>
<feature type="compositionally biased region" description="Acidic residues" evidence="2">
    <location>
        <begin position="1060"/>
        <end position="1070"/>
    </location>
</feature>
<feature type="region of interest" description="Disordered" evidence="2">
    <location>
        <begin position="1384"/>
        <end position="1404"/>
    </location>
</feature>
<feature type="region of interest" description="Disordered" evidence="2">
    <location>
        <begin position="1961"/>
        <end position="2029"/>
    </location>
</feature>
<keyword evidence="4" id="KW-1185">Reference proteome</keyword>
<feature type="coiled-coil region" evidence="1">
    <location>
        <begin position="3793"/>
        <end position="3823"/>
    </location>
</feature>
<feature type="compositionally biased region" description="Low complexity" evidence="2">
    <location>
        <begin position="2884"/>
        <end position="2900"/>
    </location>
</feature>
<feature type="compositionally biased region" description="Basic and acidic residues" evidence="2">
    <location>
        <begin position="1340"/>
        <end position="1349"/>
    </location>
</feature>
<proteinExistence type="predicted"/>
<feature type="compositionally biased region" description="Polar residues" evidence="2">
    <location>
        <begin position="1182"/>
        <end position="1209"/>
    </location>
</feature>
<gene>
    <name evidence="3" type="ORF">LSH36_1308g00011</name>
</gene>
<feature type="region of interest" description="Disordered" evidence="2">
    <location>
        <begin position="2929"/>
        <end position="2959"/>
    </location>
</feature>
<evidence type="ECO:0000256" key="2">
    <source>
        <dbReference type="SAM" id="MobiDB-lite"/>
    </source>
</evidence>
<dbReference type="EMBL" id="JAODUP010001308">
    <property type="protein sequence ID" value="KAK2140570.1"/>
    <property type="molecule type" value="Genomic_DNA"/>
</dbReference>
<feature type="region of interest" description="Disordered" evidence="2">
    <location>
        <begin position="1181"/>
        <end position="1210"/>
    </location>
</feature>
<reference evidence="3" key="1">
    <citation type="journal article" date="2023" name="Mol. Biol. Evol.">
        <title>Third-Generation Sequencing Reveals the Adaptive Role of the Epigenome in Three Deep-Sea Polychaetes.</title>
        <authorList>
            <person name="Perez M."/>
            <person name="Aroh O."/>
            <person name="Sun Y."/>
            <person name="Lan Y."/>
            <person name="Juniper S.K."/>
            <person name="Young C.R."/>
            <person name="Angers B."/>
            <person name="Qian P.Y."/>
        </authorList>
    </citation>
    <scope>NUCLEOTIDE SEQUENCE</scope>
    <source>
        <strain evidence="3">P08H-3</strain>
    </source>
</reference>
<feature type="region of interest" description="Disordered" evidence="2">
    <location>
        <begin position="2322"/>
        <end position="2404"/>
    </location>
</feature>
<feature type="region of interest" description="Disordered" evidence="2">
    <location>
        <begin position="1712"/>
        <end position="1738"/>
    </location>
</feature>
<feature type="region of interest" description="Disordered" evidence="2">
    <location>
        <begin position="1053"/>
        <end position="1075"/>
    </location>
</feature>
<feature type="compositionally biased region" description="Polar residues" evidence="2">
    <location>
        <begin position="660"/>
        <end position="673"/>
    </location>
</feature>